<evidence type="ECO:0000256" key="2">
    <source>
        <dbReference type="ARBA" id="ARBA00022729"/>
    </source>
</evidence>
<name>A0A2Y9G8I7_NEOSC</name>
<dbReference type="InterPro" id="IPR042185">
    <property type="entry name" value="Serpin_sf_2"/>
</dbReference>
<dbReference type="GeneID" id="110571538"/>
<dbReference type="KEGG" id="nsu:110571538"/>
<dbReference type="SUPFAM" id="SSF56574">
    <property type="entry name" value="Serpins"/>
    <property type="match status" value="1"/>
</dbReference>
<dbReference type="RefSeq" id="XP_021535341.1">
    <property type="nucleotide sequence ID" value="XM_021679666.1"/>
</dbReference>
<dbReference type="Gene3D" id="2.30.39.10">
    <property type="entry name" value="Alpha-1-antitrypsin, domain 1"/>
    <property type="match status" value="1"/>
</dbReference>
<evidence type="ECO:0000256" key="1">
    <source>
        <dbReference type="ARBA" id="ARBA00009500"/>
    </source>
</evidence>
<dbReference type="Gene3D" id="3.30.497.10">
    <property type="entry name" value="Antithrombin, subunit I, domain 2"/>
    <property type="match status" value="1"/>
</dbReference>
<dbReference type="STRING" id="29088.A0A2Y9G8I7"/>
<reference evidence="7" key="1">
    <citation type="submission" date="2025-08" db="UniProtKB">
        <authorList>
            <consortium name="RefSeq"/>
        </authorList>
    </citation>
    <scope>IDENTIFICATION</scope>
    <source>
        <tissue evidence="7">Blood</tissue>
    </source>
</reference>
<sequence length="431" mass="48231">MVLSSLADLLRSKMASAFYRVFLIVSICAAIHCVPPPRDPSKGFSCLSSPRSTAASGLSSSNTNFAFRLYRRLVLKTPDQNVFFSPLSVSTSLAMLSLGARSATKTQILQSLGFNLTHVPEPAIHQAFQHLLQSLRAPSKDLDLRMGSVLFIKKELWLQTDFLDNIKRLYESKVFSTDFSSTSTAREQINSYVEKETEGKVVDLIQGLEPLTVMVLVNHIFFKAKWEKPFNPGYTRKSSPFLVGKRTTVKVPMMHQVEQFAFGVDSELNCSVLQMDYGGDIVAFFVLPGQGKMRQLEQALSARMLRKWSHVLQKRWIEVFIPKFSISASYDLETILPKMGIQDAFDKNADFSGITRRDFLQLSKAAHKAVLDVSEEGTEAAAATATKLTVRSKDGPSHTVVRFNRSFLLLLVRRATEAVLFLGKVENPTKF</sequence>
<keyword evidence="6" id="KW-1185">Reference proteome</keyword>
<evidence type="ECO:0000256" key="4">
    <source>
        <dbReference type="RuleBase" id="RU000411"/>
    </source>
</evidence>
<comment type="similarity">
    <text evidence="1 4">Belongs to the serpin family.</text>
</comment>
<keyword evidence="2" id="KW-0732">Signal</keyword>
<dbReference type="GO" id="GO:0004867">
    <property type="term" value="F:serine-type endopeptidase inhibitor activity"/>
    <property type="evidence" value="ECO:0007669"/>
    <property type="project" value="InterPro"/>
</dbReference>
<dbReference type="InterPro" id="IPR000215">
    <property type="entry name" value="Serpin_fam"/>
</dbReference>
<dbReference type="CTD" id="327657"/>
<evidence type="ECO:0000256" key="3">
    <source>
        <dbReference type="ARBA" id="ARBA00023180"/>
    </source>
</evidence>
<dbReference type="InterPro" id="IPR036186">
    <property type="entry name" value="Serpin_sf"/>
</dbReference>
<evidence type="ECO:0000313" key="7">
    <source>
        <dbReference type="RefSeq" id="XP_021535341.1"/>
    </source>
</evidence>
<dbReference type="PRINTS" id="PR00780">
    <property type="entry name" value="LEUSERPINII"/>
</dbReference>
<gene>
    <name evidence="7" type="primary">SERPINA9</name>
</gene>
<dbReference type="FunFam" id="2.30.39.10:FF:000003">
    <property type="entry name" value="alpha-1-antitrypsin isoform X1"/>
    <property type="match status" value="1"/>
</dbReference>
<dbReference type="Pfam" id="PF00079">
    <property type="entry name" value="Serpin"/>
    <property type="match status" value="1"/>
</dbReference>
<feature type="domain" description="Serpin" evidence="5">
    <location>
        <begin position="67"/>
        <end position="428"/>
    </location>
</feature>
<dbReference type="Gene3D" id="2.10.310.10">
    <property type="entry name" value="Serpins superfamily"/>
    <property type="match status" value="1"/>
</dbReference>
<dbReference type="SMART" id="SM00093">
    <property type="entry name" value="SERPIN"/>
    <property type="match status" value="1"/>
</dbReference>
<keyword evidence="3" id="KW-0325">Glycoprotein</keyword>
<dbReference type="Proteomes" id="UP000248481">
    <property type="component" value="Chromosome 9"/>
</dbReference>
<proteinExistence type="inferred from homology"/>
<dbReference type="PANTHER" id="PTHR11461">
    <property type="entry name" value="SERINE PROTEASE INHIBITOR, SERPIN"/>
    <property type="match status" value="1"/>
</dbReference>
<evidence type="ECO:0000313" key="6">
    <source>
        <dbReference type="Proteomes" id="UP000248481"/>
    </source>
</evidence>
<dbReference type="AlphaFoldDB" id="A0A2Y9G8I7"/>
<evidence type="ECO:0000259" key="5">
    <source>
        <dbReference type="SMART" id="SM00093"/>
    </source>
</evidence>
<dbReference type="InParanoid" id="A0A2Y9G8I7"/>
<dbReference type="FunFam" id="3.30.497.10:FF:000001">
    <property type="entry name" value="Serine protease inhibitor"/>
    <property type="match status" value="1"/>
</dbReference>
<dbReference type="InterPro" id="IPR023795">
    <property type="entry name" value="Serpin_CS"/>
</dbReference>
<dbReference type="InterPro" id="IPR023796">
    <property type="entry name" value="Serpin_dom"/>
</dbReference>
<dbReference type="PROSITE" id="PS00284">
    <property type="entry name" value="SERPIN"/>
    <property type="match status" value="1"/>
</dbReference>
<organism evidence="6 7">
    <name type="scientific">Neomonachus schauinslandi</name>
    <name type="common">Hawaiian monk seal</name>
    <name type="synonym">Monachus schauinslandi</name>
    <dbReference type="NCBI Taxonomy" id="29088"/>
    <lineage>
        <taxon>Eukaryota</taxon>
        <taxon>Metazoa</taxon>
        <taxon>Chordata</taxon>
        <taxon>Craniata</taxon>
        <taxon>Vertebrata</taxon>
        <taxon>Euteleostomi</taxon>
        <taxon>Mammalia</taxon>
        <taxon>Eutheria</taxon>
        <taxon>Laurasiatheria</taxon>
        <taxon>Carnivora</taxon>
        <taxon>Caniformia</taxon>
        <taxon>Pinnipedia</taxon>
        <taxon>Phocidae</taxon>
        <taxon>Monachinae</taxon>
        <taxon>Monachini</taxon>
        <taxon>Neomonachus</taxon>
    </lineage>
</organism>
<dbReference type="GO" id="GO:0005615">
    <property type="term" value="C:extracellular space"/>
    <property type="evidence" value="ECO:0007669"/>
    <property type="project" value="InterPro"/>
</dbReference>
<accession>A0A2Y9G8I7</accession>
<dbReference type="InterPro" id="IPR042178">
    <property type="entry name" value="Serpin_sf_1"/>
</dbReference>
<protein>
    <submittedName>
        <fullName evidence="7">Serpin A9 isoform X1</fullName>
    </submittedName>
</protein>
<dbReference type="PANTHER" id="PTHR11461:SF40">
    <property type="entry name" value="SERPIN A9"/>
    <property type="match status" value="1"/>
</dbReference>